<dbReference type="Proteomes" id="UP000326799">
    <property type="component" value="Unassembled WGS sequence"/>
</dbReference>
<reference evidence="1 2" key="1">
    <citation type="submission" date="2019-04" db="EMBL/GenBank/DDBJ databases">
        <title>Fungal friends and foes A comparative genomics study of 23 Aspergillus species from section Flavi.</title>
        <authorList>
            <consortium name="DOE Joint Genome Institute"/>
            <person name="Kjaerbolling I."/>
            <person name="Vesth T.C."/>
            <person name="Frisvad J.C."/>
            <person name="Nybo J.L."/>
            <person name="Theobald S."/>
            <person name="Kildgaard S."/>
            <person name="Petersen T.I."/>
            <person name="Kuo A."/>
            <person name="Sato A."/>
            <person name="Lyhne E.K."/>
            <person name="Kogle M.E."/>
            <person name="Wiebenga A."/>
            <person name="Kun R.S."/>
            <person name="Lubbers R.J."/>
            <person name="Makela M.R."/>
            <person name="Barry K."/>
            <person name="Chovatia M."/>
            <person name="Clum A."/>
            <person name="Daum C."/>
            <person name="Haridas S."/>
            <person name="He G."/>
            <person name="LaButti K."/>
            <person name="Lipzen A."/>
            <person name="Mondo S."/>
            <person name="Pangilinan J."/>
            <person name="Riley R."/>
            <person name="Salamov A."/>
            <person name="Simmons B.A."/>
            <person name="Magnuson J.K."/>
            <person name="Henrissat B."/>
            <person name="Mortensen U.H."/>
            <person name="Larsen T.O."/>
            <person name="De vries R.P."/>
            <person name="Grigoriev I.V."/>
            <person name="Machida M."/>
            <person name="Baker S.E."/>
            <person name="Andersen M.R."/>
        </authorList>
    </citation>
    <scope>NUCLEOTIDE SEQUENCE [LARGE SCALE GENOMIC DNA]</scope>
    <source>
        <strain evidence="1 2">CBS 126849</strain>
    </source>
</reference>
<name>A0A5N6F906_9EURO</name>
<accession>A0A5N6F906</accession>
<evidence type="ECO:0000313" key="2">
    <source>
        <dbReference type="Proteomes" id="UP000326799"/>
    </source>
</evidence>
<organism evidence="1 2">
    <name type="scientific">Aspergillus novoparasiticus</name>
    <dbReference type="NCBI Taxonomy" id="986946"/>
    <lineage>
        <taxon>Eukaryota</taxon>
        <taxon>Fungi</taxon>
        <taxon>Dikarya</taxon>
        <taxon>Ascomycota</taxon>
        <taxon>Pezizomycotina</taxon>
        <taxon>Eurotiomycetes</taxon>
        <taxon>Eurotiomycetidae</taxon>
        <taxon>Eurotiales</taxon>
        <taxon>Aspergillaceae</taxon>
        <taxon>Aspergillus</taxon>
        <taxon>Aspergillus subgen. Circumdati</taxon>
    </lineage>
</organism>
<sequence length="77" mass="8340">MTPTMSLPRWRFRRLVVLASALAFAFICAVQWSHAEALNALSAERGYPLLSKYVQTQTGKGGGECGRTIAIPAVSQS</sequence>
<dbReference type="EMBL" id="ML733391">
    <property type="protein sequence ID" value="KAB8226346.1"/>
    <property type="molecule type" value="Genomic_DNA"/>
</dbReference>
<protein>
    <submittedName>
        <fullName evidence="1">Uncharacterized protein</fullName>
    </submittedName>
</protein>
<proteinExistence type="predicted"/>
<evidence type="ECO:0000313" key="1">
    <source>
        <dbReference type="EMBL" id="KAB8226346.1"/>
    </source>
</evidence>
<dbReference type="AlphaFoldDB" id="A0A5N6F906"/>
<gene>
    <name evidence="1" type="ORF">BDV33DRAFT_674</name>
</gene>
<keyword evidence="2" id="KW-1185">Reference proteome</keyword>